<evidence type="ECO:0000256" key="5">
    <source>
        <dbReference type="ARBA" id="ARBA00022563"/>
    </source>
</evidence>
<comment type="function">
    <text evidence="8 9">Key enzyme in folate metabolism. Catalyzes an essential reaction for de novo glycine and purine synthesis, and for DNA precursor synthesis.</text>
</comment>
<gene>
    <name evidence="12" type="ORF">C8N24_0365</name>
</gene>
<dbReference type="GO" id="GO:0004146">
    <property type="term" value="F:dihydrofolate reductase activity"/>
    <property type="evidence" value="ECO:0007669"/>
    <property type="project" value="UniProtKB-EC"/>
</dbReference>
<evidence type="ECO:0000256" key="2">
    <source>
        <dbReference type="ARBA" id="ARBA00009539"/>
    </source>
</evidence>
<dbReference type="Gene3D" id="3.40.430.10">
    <property type="entry name" value="Dihydrofolate Reductase, subunit A"/>
    <property type="match status" value="1"/>
</dbReference>
<dbReference type="OrthoDB" id="9804315at2"/>
<dbReference type="Pfam" id="PF00186">
    <property type="entry name" value="DHFR_1"/>
    <property type="match status" value="1"/>
</dbReference>
<comment type="similarity">
    <text evidence="2 9 10">Belongs to the dihydrofolate reductase family.</text>
</comment>
<comment type="pathway">
    <text evidence="1 9">Cofactor biosynthesis; tetrahydrofolate biosynthesis; 5,6,7,8-tetrahydrofolate from 7,8-dihydrofolate: step 1/1.</text>
</comment>
<keyword evidence="7 9" id="KW-0560">Oxidoreductase</keyword>
<dbReference type="RefSeq" id="WP_121247373.1">
    <property type="nucleotide sequence ID" value="NZ_RBIL01000001.1"/>
</dbReference>
<dbReference type="GO" id="GO:0006730">
    <property type="term" value="P:one-carbon metabolic process"/>
    <property type="evidence" value="ECO:0007669"/>
    <property type="project" value="UniProtKB-KW"/>
</dbReference>
<dbReference type="GO" id="GO:0005829">
    <property type="term" value="C:cytosol"/>
    <property type="evidence" value="ECO:0007669"/>
    <property type="project" value="TreeGrafter"/>
</dbReference>
<keyword evidence="5 9" id="KW-0554">One-carbon metabolism</keyword>
<dbReference type="PANTHER" id="PTHR48069:SF3">
    <property type="entry name" value="DIHYDROFOLATE REDUCTASE"/>
    <property type="match status" value="1"/>
</dbReference>
<evidence type="ECO:0000259" key="11">
    <source>
        <dbReference type="PROSITE" id="PS51330"/>
    </source>
</evidence>
<comment type="caution">
    <text evidence="12">The sequence shown here is derived from an EMBL/GenBank/DDBJ whole genome shotgun (WGS) entry which is preliminary data.</text>
</comment>
<keyword evidence="13" id="KW-1185">Reference proteome</keyword>
<dbReference type="Proteomes" id="UP000278962">
    <property type="component" value="Unassembled WGS sequence"/>
</dbReference>
<evidence type="ECO:0000256" key="10">
    <source>
        <dbReference type="RuleBase" id="RU004474"/>
    </source>
</evidence>
<keyword evidence="6 9" id="KW-0521">NADP</keyword>
<protein>
    <recommendedName>
        <fullName evidence="4 9">Dihydrofolate reductase</fullName>
        <ecNumber evidence="3 9">1.5.1.3</ecNumber>
    </recommendedName>
</protein>
<dbReference type="GO" id="GO:0046654">
    <property type="term" value="P:tetrahydrofolate biosynthetic process"/>
    <property type="evidence" value="ECO:0007669"/>
    <property type="project" value="UniProtKB-UniPathway"/>
</dbReference>
<dbReference type="PRINTS" id="PR00070">
    <property type="entry name" value="DHFR"/>
</dbReference>
<dbReference type="GO" id="GO:0070401">
    <property type="term" value="F:NADP+ binding"/>
    <property type="evidence" value="ECO:0007669"/>
    <property type="project" value="UniProtKB-ARBA"/>
</dbReference>
<sequence length="163" mass="18299">MLSLIVAKSRNDVIGRDGQLPWHLPTDLRRFKELTTGHTVVMGRKTFDSLPPKVRPLPNRHNIVLSRDASYAPAAGVTVEASLEAAIEAAPRDRDCFVIGGAEAYATALAIADRLYITEVDSDVDGDVHFPPVPQDEWECVEESAPIVEDDHEYRFRTYERRR</sequence>
<dbReference type="GO" id="GO:0046452">
    <property type="term" value="P:dihydrofolate metabolic process"/>
    <property type="evidence" value="ECO:0007669"/>
    <property type="project" value="TreeGrafter"/>
</dbReference>
<reference evidence="12 13" key="1">
    <citation type="submission" date="2018-10" db="EMBL/GenBank/DDBJ databases">
        <title>Genomic Encyclopedia of Archaeal and Bacterial Type Strains, Phase II (KMG-II): from individual species to whole genera.</title>
        <authorList>
            <person name="Goeker M."/>
        </authorList>
    </citation>
    <scope>NUCLEOTIDE SEQUENCE [LARGE SCALE GENOMIC DNA]</scope>
    <source>
        <strain evidence="12 13">DSM 14954</strain>
    </source>
</reference>
<dbReference type="PROSITE" id="PS51330">
    <property type="entry name" value="DHFR_2"/>
    <property type="match status" value="1"/>
</dbReference>
<accession>A0A660L8F8</accession>
<evidence type="ECO:0000256" key="3">
    <source>
        <dbReference type="ARBA" id="ARBA00012856"/>
    </source>
</evidence>
<evidence type="ECO:0000313" key="13">
    <source>
        <dbReference type="Proteomes" id="UP000278962"/>
    </source>
</evidence>
<feature type="domain" description="DHFR" evidence="11">
    <location>
        <begin position="1"/>
        <end position="161"/>
    </location>
</feature>
<comment type="catalytic activity">
    <reaction evidence="9">
        <text>(6S)-5,6,7,8-tetrahydrofolate + NADP(+) = 7,8-dihydrofolate + NADPH + H(+)</text>
        <dbReference type="Rhea" id="RHEA:15009"/>
        <dbReference type="ChEBI" id="CHEBI:15378"/>
        <dbReference type="ChEBI" id="CHEBI:57451"/>
        <dbReference type="ChEBI" id="CHEBI:57453"/>
        <dbReference type="ChEBI" id="CHEBI:57783"/>
        <dbReference type="ChEBI" id="CHEBI:58349"/>
        <dbReference type="EC" id="1.5.1.3"/>
    </reaction>
</comment>
<proteinExistence type="inferred from homology"/>
<dbReference type="EMBL" id="RBIL01000001">
    <property type="protein sequence ID" value="RKQ90555.1"/>
    <property type="molecule type" value="Genomic_DNA"/>
</dbReference>
<name>A0A660L8F8_9ACTN</name>
<dbReference type="UniPathway" id="UPA00077">
    <property type="reaction ID" value="UER00158"/>
</dbReference>
<dbReference type="InterPro" id="IPR012259">
    <property type="entry name" value="DHFR"/>
</dbReference>
<dbReference type="PROSITE" id="PS00075">
    <property type="entry name" value="DHFR_1"/>
    <property type="match status" value="1"/>
</dbReference>
<dbReference type="EC" id="1.5.1.3" evidence="3 9"/>
<dbReference type="AlphaFoldDB" id="A0A660L8F8"/>
<evidence type="ECO:0000313" key="12">
    <source>
        <dbReference type="EMBL" id="RKQ90555.1"/>
    </source>
</evidence>
<dbReference type="InterPro" id="IPR001796">
    <property type="entry name" value="DHFR_dom"/>
</dbReference>
<organism evidence="12 13">
    <name type="scientific">Solirubrobacter pauli</name>
    <dbReference type="NCBI Taxonomy" id="166793"/>
    <lineage>
        <taxon>Bacteria</taxon>
        <taxon>Bacillati</taxon>
        <taxon>Actinomycetota</taxon>
        <taxon>Thermoleophilia</taxon>
        <taxon>Solirubrobacterales</taxon>
        <taxon>Solirubrobacteraceae</taxon>
        <taxon>Solirubrobacter</taxon>
    </lineage>
</organism>
<evidence type="ECO:0000256" key="4">
    <source>
        <dbReference type="ARBA" id="ARBA00018886"/>
    </source>
</evidence>
<evidence type="ECO:0000256" key="9">
    <source>
        <dbReference type="PIRNR" id="PIRNR000194"/>
    </source>
</evidence>
<dbReference type="SUPFAM" id="SSF53597">
    <property type="entry name" value="Dihydrofolate reductase-like"/>
    <property type="match status" value="1"/>
</dbReference>
<dbReference type="FunFam" id="3.40.430.10:FF:000001">
    <property type="entry name" value="Dihydrofolate reductase"/>
    <property type="match status" value="1"/>
</dbReference>
<dbReference type="PIRSF" id="PIRSF000194">
    <property type="entry name" value="DHFR"/>
    <property type="match status" value="1"/>
</dbReference>
<evidence type="ECO:0000256" key="8">
    <source>
        <dbReference type="ARBA" id="ARBA00025067"/>
    </source>
</evidence>
<dbReference type="InterPro" id="IPR017925">
    <property type="entry name" value="DHFR_CS"/>
</dbReference>
<dbReference type="InterPro" id="IPR024072">
    <property type="entry name" value="DHFR-like_dom_sf"/>
</dbReference>
<dbReference type="PANTHER" id="PTHR48069">
    <property type="entry name" value="DIHYDROFOLATE REDUCTASE"/>
    <property type="match status" value="1"/>
</dbReference>
<dbReference type="CDD" id="cd00209">
    <property type="entry name" value="DHFR"/>
    <property type="match status" value="1"/>
</dbReference>
<evidence type="ECO:0000256" key="7">
    <source>
        <dbReference type="ARBA" id="ARBA00023002"/>
    </source>
</evidence>
<dbReference type="GO" id="GO:0046655">
    <property type="term" value="P:folic acid metabolic process"/>
    <property type="evidence" value="ECO:0007669"/>
    <property type="project" value="TreeGrafter"/>
</dbReference>
<evidence type="ECO:0000256" key="1">
    <source>
        <dbReference type="ARBA" id="ARBA00004903"/>
    </source>
</evidence>
<evidence type="ECO:0000256" key="6">
    <source>
        <dbReference type="ARBA" id="ARBA00022857"/>
    </source>
</evidence>